<dbReference type="RefSeq" id="WP_275632811.1">
    <property type="nucleotide sequence ID" value="NZ_JARGYD010000004.1"/>
</dbReference>
<evidence type="ECO:0000256" key="2">
    <source>
        <dbReference type="SAM" id="MobiDB-lite"/>
    </source>
</evidence>
<dbReference type="InterPro" id="IPR023606">
    <property type="entry name" value="CoA-Trfase_III_dom_1_sf"/>
</dbReference>
<dbReference type="InterPro" id="IPR044855">
    <property type="entry name" value="CoA-Trfase_III_dom3_sf"/>
</dbReference>
<comment type="caution">
    <text evidence="3">The sequence shown here is derived from an EMBL/GenBank/DDBJ whole genome shotgun (WGS) entry which is preliminary data.</text>
</comment>
<dbReference type="Gene3D" id="3.30.1540.10">
    <property type="entry name" value="formyl-coa transferase, domain 3"/>
    <property type="match status" value="1"/>
</dbReference>
<evidence type="ECO:0000313" key="4">
    <source>
        <dbReference type="Proteomes" id="UP001595632"/>
    </source>
</evidence>
<feature type="region of interest" description="Disordered" evidence="2">
    <location>
        <begin position="383"/>
        <end position="402"/>
    </location>
</feature>
<keyword evidence="1 3" id="KW-0808">Transferase</keyword>
<dbReference type="Pfam" id="PF02515">
    <property type="entry name" value="CoA_transf_3"/>
    <property type="match status" value="1"/>
</dbReference>
<reference evidence="4" key="1">
    <citation type="journal article" date="2019" name="Int. J. Syst. Evol. Microbiol.">
        <title>The Global Catalogue of Microorganisms (GCM) 10K type strain sequencing project: providing services to taxonomists for standard genome sequencing and annotation.</title>
        <authorList>
            <consortium name="The Broad Institute Genomics Platform"/>
            <consortium name="The Broad Institute Genome Sequencing Center for Infectious Disease"/>
            <person name="Wu L."/>
            <person name="Ma J."/>
        </authorList>
    </citation>
    <scope>NUCLEOTIDE SEQUENCE [LARGE SCALE GENOMIC DNA]</scope>
    <source>
        <strain evidence="4">KCTC 52366</strain>
    </source>
</reference>
<proteinExistence type="predicted"/>
<evidence type="ECO:0000313" key="3">
    <source>
        <dbReference type="EMBL" id="MFC3142828.1"/>
    </source>
</evidence>
<dbReference type="PANTHER" id="PTHR48207:SF4">
    <property type="entry name" value="BLL6097 PROTEIN"/>
    <property type="match status" value="1"/>
</dbReference>
<dbReference type="InterPro" id="IPR003673">
    <property type="entry name" value="CoA-Trfase_fam_III"/>
</dbReference>
<evidence type="ECO:0000256" key="1">
    <source>
        <dbReference type="ARBA" id="ARBA00022679"/>
    </source>
</evidence>
<dbReference type="EMBL" id="JBHRTB010000010">
    <property type="protein sequence ID" value="MFC3142828.1"/>
    <property type="molecule type" value="Genomic_DNA"/>
</dbReference>
<dbReference type="SUPFAM" id="SSF89796">
    <property type="entry name" value="CoA-transferase family III (CaiB/BaiF)"/>
    <property type="match status" value="1"/>
</dbReference>
<sequence>MTNAPGHTDANSPKGPLAGVRILDLTTVVMGPAATQLLGDLGAEVIKVEGPEGDSLRRIGPARHPSMGTLFLQSNRNKKSIVLDLKKPEDKAHLLELASKTDALMTNIRPNGLKRLGLDYGAVSKVNPSIVYCQMVGYGSDGPYSGQAVYDDLIQAAAGVSGLFEAVDGDVRYAPLNICDRVTGLYAVIAVVSALMHRALTGEGQDIEVPMFETMTSFVLADNMGGRSFVPPESGAGYKRLLSRFRGPYPTGDGHLALVVYTDRDWQRFTDLVGRPDILQDPRFASQSTRTENAEACGQFLGEVLQQHPTDKWIDLLRGIDIPCAKVNSLDELFDDPHLKQVGMFQQHEHPTEGSILMARPPIKFGATPLSIRSLAPNLGEHADADFTGEAPAPAPARRNAG</sequence>
<gene>
    <name evidence="3" type="ORF">ACFOGP_08915</name>
</gene>
<organism evidence="3 4">
    <name type="scientific">Psychromarinibacter halotolerans</name>
    <dbReference type="NCBI Taxonomy" id="1775175"/>
    <lineage>
        <taxon>Bacteria</taxon>
        <taxon>Pseudomonadati</taxon>
        <taxon>Pseudomonadota</taxon>
        <taxon>Alphaproteobacteria</taxon>
        <taxon>Rhodobacterales</taxon>
        <taxon>Paracoccaceae</taxon>
        <taxon>Psychromarinibacter</taxon>
    </lineage>
</organism>
<keyword evidence="4" id="KW-1185">Reference proteome</keyword>
<dbReference type="GO" id="GO:0016740">
    <property type="term" value="F:transferase activity"/>
    <property type="evidence" value="ECO:0007669"/>
    <property type="project" value="UniProtKB-KW"/>
</dbReference>
<accession>A0ABV7GQ91</accession>
<protein>
    <submittedName>
        <fullName evidence="3">CaiB/BaiF CoA transferase family protein</fullName>
    </submittedName>
</protein>
<name>A0ABV7GQ91_9RHOB</name>
<dbReference type="Proteomes" id="UP001595632">
    <property type="component" value="Unassembled WGS sequence"/>
</dbReference>
<dbReference type="PANTHER" id="PTHR48207">
    <property type="entry name" value="SUCCINATE--HYDROXYMETHYLGLUTARATE COA-TRANSFERASE"/>
    <property type="match status" value="1"/>
</dbReference>
<dbReference type="InterPro" id="IPR050483">
    <property type="entry name" value="CoA-transferase_III_domain"/>
</dbReference>
<dbReference type="Gene3D" id="3.40.50.10540">
    <property type="entry name" value="Crotonobetainyl-coa:carnitine coa-transferase, domain 1"/>
    <property type="match status" value="1"/>
</dbReference>